<sequence>MGLMDKLRSMMGDHSEKAAQMGDGAKERATEAGQQAADQHLPKPVSDAMGNPTGKSAQPGADPLEQAESNMESEGGHEWEG</sequence>
<comment type="caution">
    <text evidence="2">The sequence shown here is derived from an EMBL/GenBank/DDBJ whole genome shotgun (WGS) entry which is preliminary data.</text>
</comment>
<evidence type="ECO:0008006" key="4">
    <source>
        <dbReference type="Google" id="ProtNLM"/>
    </source>
</evidence>
<dbReference type="AlphaFoldDB" id="A0A2V4NX12"/>
<dbReference type="EMBL" id="PYBW01000218">
    <property type="protein sequence ID" value="PYC64854.1"/>
    <property type="molecule type" value="Genomic_DNA"/>
</dbReference>
<reference evidence="2 3" key="1">
    <citation type="submission" date="2018-03" db="EMBL/GenBank/DDBJ databases">
        <title>Bioinformatic expansion and discovery of thiopeptide antibiotics.</title>
        <authorList>
            <person name="Schwalen C.J."/>
            <person name="Hudson G.A."/>
            <person name="Mitchell D.A."/>
        </authorList>
    </citation>
    <scope>NUCLEOTIDE SEQUENCE [LARGE SCALE GENOMIC DNA]</scope>
    <source>
        <strain evidence="2 3">ATCC 21389</strain>
    </source>
</reference>
<protein>
    <recommendedName>
        <fullName evidence="4">Antitoxin</fullName>
    </recommendedName>
</protein>
<evidence type="ECO:0000256" key="1">
    <source>
        <dbReference type="SAM" id="MobiDB-lite"/>
    </source>
</evidence>
<evidence type="ECO:0000313" key="3">
    <source>
        <dbReference type="Proteomes" id="UP000248039"/>
    </source>
</evidence>
<organism evidence="2 3">
    <name type="scientific">Streptomyces tateyamensis</name>
    <dbReference type="NCBI Taxonomy" id="565073"/>
    <lineage>
        <taxon>Bacteria</taxon>
        <taxon>Bacillati</taxon>
        <taxon>Actinomycetota</taxon>
        <taxon>Actinomycetes</taxon>
        <taxon>Kitasatosporales</taxon>
        <taxon>Streptomycetaceae</taxon>
        <taxon>Streptomyces</taxon>
    </lineage>
</organism>
<gene>
    <name evidence="2" type="ORF">C7C46_32720</name>
</gene>
<name>A0A2V4NX12_9ACTN</name>
<evidence type="ECO:0000313" key="2">
    <source>
        <dbReference type="EMBL" id="PYC64854.1"/>
    </source>
</evidence>
<keyword evidence="3" id="KW-1185">Reference proteome</keyword>
<feature type="region of interest" description="Disordered" evidence="1">
    <location>
        <begin position="1"/>
        <end position="81"/>
    </location>
</feature>
<proteinExistence type="predicted"/>
<feature type="compositionally biased region" description="Basic and acidic residues" evidence="1">
    <location>
        <begin position="1"/>
        <end position="17"/>
    </location>
</feature>
<accession>A0A2V4NX12</accession>
<dbReference type="Proteomes" id="UP000248039">
    <property type="component" value="Unassembled WGS sequence"/>
</dbReference>